<dbReference type="AlphaFoldDB" id="A0A2U2PJB8"/>
<evidence type="ECO:0000313" key="1">
    <source>
        <dbReference type="EMBL" id="PWG81497.1"/>
    </source>
</evidence>
<keyword evidence="2" id="KW-1185">Reference proteome</keyword>
<name>A0A2U2PJB8_9SPHI</name>
<dbReference type="EMBL" id="QEAS01000004">
    <property type="protein sequence ID" value="PWG81497.1"/>
    <property type="molecule type" value="Genomic_DNA"/>
</dbReference>
<gene>
    <name evidence="1" type="ORF">DDR33_06610</name>
</gene>
<organism evidence="1 2">
    <name type="scientific">Pararcticibacter amylolyticus</name>
    <dbReference type="NCBI Taxonomy" id="2173175"/>
    <lineage>
        <taxon>Bacteria</taxon>
        <taxon>Pseudomonadati</taxon>
        <taxon>Bacteroidota</taxon>
        <taxon>Sphingobacteriia</taxon>
        <taxon>Sphingobacteriales</taxon>
        <taxon>Sphingobacteriaceae</taxon>
        <taxon>Pararcticibacter</taxon>
    </lineage>
</organism>
<evidence type="ECO:0000313" key="2">
    <source>
        <dbReference type="Proteomes" id="UP000245647"/>
    </source>
</evidence>
<proteinExistence type="predicted"/>
<accession>A0A2U2PJB8</accession>
<reference evidence="1 2" key="1">
    <citation type="submission" date="2018-04" db="EMBL/GenBank/DDBJ databases">
        <title>Pedobacter chongqingensis sp. nov., isolated from a rottenly hemp rope.</title>
        <authorList>
            <person name="Cai Y."/>
        </authorList>
    </citation>
    <scope>NUCLEOTIDE SEQUENCE [LARGE SCALE GENOMIC DNA]</scope>
    <source>
        <strain evidence="1 2">FJ4-8</strain>
    </source>
</reference>
<protein>
    <submittedName>
        <fullName evidence="1">Uncharacterized protein</fullName>
    </submittedName>
</protein>
<dbReference type="Proteomes" id="UP000245647">
    <property type="component" value="Unassembled WGS sequence"/>
</dbReference>
<comment type="caution">
    <text evidence="1">The sequence shown here is derived from an EMBL/GenBank/DDBJ whole genome shotgun (WGS) entry which is preliminary data.</text>
</comment>
<sequence length="135" mass="15399">MFGNAGRLAWVGTQFSPGFLRDFSLILRRDPGEIREKTSRILRKKTNQAQSCPEPIPNMSAFWSYRQMCRSGQTDFGGCEAKTLSDTFDSSTLRFFFKHPTKALAHFRGNPDKARLNKTPSKTLKAIRLTFFVQS</sequence>